<sequence length="63" mass="7115">MSLSINKRPVPRGECLDCASRFPLHKALRSVTDPLLQENEIDIYVCPECGSYAMEETSLETEK</sequence>
<dbReference type="PATRIC" id="fig|317.174.peg.3039"/>
<evidence type="ECO:0000313" key="1">
    <source>
        <dbReference type="EMBL" id="KFE50711.1"/>
    </source>
</evidence>
<proteinExistence type="predicted"/>
<dbReference type="EMBL" id="JPQT01000108">
    <property type="protein sequence ID" value="KFE50711.1"/>
    <property type="molecule type" value="Genomic_DNA"/>
</dbReference>
<comment type="caution">
    <text evidence="1">The sequence shown here is derived from an EMBL/GenBank/DDBJ whole genome shotgun (WGS) entry which is preliminary data.</text>
</comment>
<reference evidence="1 2" key="1">
    <citation type="submission" date="2014-07" db="EMBL/GenBank/DDBJ databases">
        <title>Draft Genome Sequences of Environmental Pseudomonas syringae strains.</title>
        <authorList>
            <person name="Baltrus D.A."/>
            <person name="Berge O."/>
            <person name="Morris C."/>
        </authorList>
    </citation>
    <scope>NUCLEOTIDE SEQUENCE [LARGE SCALE GENOMIC DNA]</scope>
    <source>
        <strain evidence="1 2">CEB003</strain>
    </source>
</reference>
<dbReference type="InterPro" id="IPR024064">
    <property type="entry name" value="FdhE-like_sf"/>
</dbReference>
<name>A0A085V5J8_PSESX</name>
<organism evidence="1 2">
    <name type="scientific">Pseudomonas syringae</name>
    <dbReference type="NCBI Taxonomy" id="317"/>
    <lineage>
        <taxon>Bacteria</taxon>
        <taxon>Pseudomonadati</taxon>
        <taxon>Pseudomonadota</taxon>
        <taxon>Gammaproteobacteria</taxon>
        <taxon>Pseudomonadales</taxon>
        <taxon>Pseudomonadaceae</taxon>
        <taxon>Pseudomonas</taxon>
    </lineage>
</organism>
<dbReference type="RefSeq" id="WP_047575876.1">
    <property type="nucleotide sequence ID" value="NZ_JPQT01000108.1"/>
</dbReference>
<dbReference type="AlphaFoldDB" id="A0A085V5J8"/>
<protein>
    <submittedName>
        <fullName evidence="1">Uncharacterized protein</fullName>
    </submittedName>
</protein>
<accession>A0A085V5J8</accession>
<evidence type="ECO:0000313" key="2">
    <source>
        <dbReference type="Proteomes" id="UP000028643"/>
    </source>
</evidence>
<gene>
    <name evidence="1" type="ORF">IV02_14865</name>
</gene>
<dbReference type="Proteomes" id="UP000028643">
    <property type="component" value="Unassembled WGS sequence"/>
</dbReference>
<dbReference type="SUPFAM" id="SSF144020">
    <property type="entry name" value="FdhE-like"/>
    <property type="match status" value="1"/>
</dbReference>